<feature type="transmembrane region" description="Helical" evidence="3">
    <location>
        <begin position="6"/>
        <end position="26"/>
    </location>
</feature>
<feature type="transmembrane region" description="Helical" evidence="3">
    <location>
        <begin position="166"/>
        <end position="184"/>
    </location>
</feature>
<keyword evidence="3" id="KW-0812">Transmembrane</keyword>
<proteinExistence type="inferred from homology"/>
<dbReference type="PANTHER" id="PTHR12203:SF35">
    <property type="entry name" value="PROTEIN O-GLUCOSYLTRANSFERASE 1"/>
    <property type="match status" value="1"/>
</dbReference>
<feature type="transmembrane region" description="Helical" evidence="3">
    <location>
        <begin position="204"/>
        <end position="224"/>
    </location>
</feature>
<keyword evidence="3" id="KW-1133">Transmembrane helix</keyword>
<feature type="transmembrane region" description="Helical" evidence="3">
    <location>
        <begin position="88"/>
        <end position="104"/>
    </location>
</feature>
<dbReference type="InterPro" id="IPR006598">
    <property type="entry name" value="CAP10"/>
</dbReference>
<reference evidence="5" key="1">
    <citation type="submission" date="2023-06" db="EMBL/GenBank/DDBJ databases">
        <title>Genome-scale phylogeny and comparative genomics of the fungal order Sordariales.</title>
        <authorList>
            <consortium name="Lawrence Berkeley National Laboratory"/>
            <person name="Hensen N."/>
            <person name="Bonometti L."/>
            <person name="Westerberg I."/>
            <person name="Brannstrom I.O."/>
            <person name="Guillou S."/>
            <person name="Cros-Aarteil S."/>
            <person name="Calhoun S."/>
            <person name="Haridas S."/>
            <person name="Kuo A."/>
            <person name="Mondo S."/>
            <person name="Pangilinan J."/>
            <person name="Riley R."/>
            <person name="Labutti K."/>
            <person name="Andreopoulos B."/>
            <person name="Lipzen A."/>
            <person name="Chen C."/>
            <person name="Yanf M."/>
            <person name="Daum C."/>
            <person name="Ng V."/>
            <person name="Clum A."/>
            <person name="Steindorff A."/>
            <person name="Ohm R."/>
            <person name="Martin F."/>
            <person name="Silar P."/>
            <person name="Natvig D."/>
            <person name="Lalanne C."/>
            <person name="Gautier V."/>
            <person name="Ament-Velasquez S.L."/>
            <person name="Kruys A."/>
            <person name="Hutchinson M.I."/>
            <person name="Powell A.J."/>
            <person name="Barry K."/>
            <person name="Miller A.N."/>
            <person name="Grigoriev I.V."/>
            <person name="Debuchy R."/>
            <person name="Gladieux P."/>
            <person name="Thoren M.H."/>
            <person name="Johannesson H."/>
        </authorList>
    </citation>
    <scope>NUCLEOTIDE SEQUENCE</scope>
    <source>
        <strain evidence="5">SMH2532-1</strain>
    </source>
</reference>
<sequence>MASPAGSSQLAALCAVASFIWLARSIENHQLIEQPRLSALLCLLISGVAAFVASFFSLWLPGANGRFDDDLGVLRLSRVSLPRKPRRYFLPCLVVCIILRLEAFHRVSYDIQCSSPGIESWLPLFVVAYELLRGRGPRPDADEKFYDEIHHTIFDDIGQWIHEIKLSLIIGILTLSYGVYLSSLQGTRSTFFCSSLGNPSLVLFLQWAGLFLDTSIVVLFWRILASARTTKSRLKTLSGILLTTAGGVGVLHSISRFLQRSNPMSSYSGGLDSLYAFDTAVDGMMLSVFLISASLLTTEGSPLSLVGIVTFLSGILSAIQQTSLIGTWENVSPTTSYLALIFICNGFAFFVYANNLRSVVFVHRAFIVLILILITLAATIFTIIVGSRAIDGHPIERLVYDGRVEGDRWLINAKVSGSLPVAVREYVERHDGRPPPRGFDTWFKFAMDRNSPVLDNFAQMERDLSPFWGIAPEMVRDGVRQAADEHDIVLVKIKNGTPIYDSVSGASASIMDDIMAMIKSFGEHLPDLEFAVNLDERPRVLASWDKIPTGKHSSLGKLLSRRSSTDGAALRIDRIIGNYTRLRDLREMTALACAPGTKSRSGVHWDVRDICTPCLQPQSPDSQYLADWPQALELCHQPDLFRLHGFHMTAQPNYGPLPELLPVFSRSKTDSYSDILIPLRRHDESLELVDTDVKFQAKQKKLFWRGKLDGNPDKELLQGGHQERLIHLINNASKTDEVTILLPGSNRPGTYSYEHASAAELNNLLPIDVGFIGPSRSCGEDCAARHEFGFKEDTDEESIIAQSLTNQYVLVMDTDNGPPKGFLPVLRSGSVPFLSSIFKEWYTERLLPWVHFVPIDIRFHALHGTLAYFTGIGETGEVRLNGRDVKLDGKPDNAKWIAEQGRGFASKALRREDMEVYLFRLLLEWARLVDDNRDKMGFTLP</sequence>
<dbReference type="EMBL" id="JAULSV010000001">
    <property type="protein sequence ID" value="KAK0657160.1"/>
    <property type="molecule type" value="Genomic_DNA"/>
</dbReference>
<evidence type="ECO:0000256" key="1">
    <source>
        <dbReference type="ARBA" id="ARBA00010118"/>
    </source>
</evidence>
<protein>
    <submittedName>
        <fullName evidence="5">Glycosyltransferase family 90 protein</fullName>
    </submittedName>
</protein>
<organism evidence="5 6">
    <name type="scientific">Cercophora newfieldiana</name>
    <dbReference type="NCBI Taxonomy" id="92897"/>
    <lineage>
        <taxon>Eukaryota</taxon>
        <taxon>Fungi</taxon>
        <taxon>Dikarya</taxon>
        <taxon>Ascomycota</taxon>
        <taxon>Pezizomycotina</taxon>
        <taxon>Sordariomycetes</taxon>
        <taxon>Sordariomycetidae</taxon>
        <taxon>Sordariales</taxon>
        <taxon>Lasiosphaeriaceae</taxon>
        <taxon>Cercophora</taxon>
    </lineage>
</organism>
<feature type="transmembrane region" description="Helical" evidence="3">
    <location>
        <begin position="365"/>
        <end position="385"/>
    </location>
</feature>
<feature type="transmembrane region" description="Helical" evidence="3">
    <location>
        <begin position="236"/>
        <end position="254"/>
    </location>
</feature>
<evidence type="ECO:0000313" key="6">
    <source>
        <dbReference type="Proteomes" id="UP001174936"/>
    </source>
</evidence>
<comment type="caution">
    <text evidence="5">The sequence shown here is derived from an EMBL/GenBank/DDBJ whole genome shotgun (WGS) entry which is preliminary data.</text>
</comment>
<feature type="domain" description="Glycosyl transferase CAP10" evidence="4">
    <location>
        <begin position="636"/>
        <end position="932"/>
    </location>
</feature>
<evidence type="ECO:0000259" key="4">
    <source>
        <dbReference type="SMART" id="SM00672"/>
    </source>
</evidence>
<keyword evidence="3" id="KW-0472">Membrane</keyword>
<dbReference type="AlphaFoldDB" id="A0AA39YS71"/>
<keyword evidence="2" id="KW-0808">Transferase</keyword>
<dbReference type="SMART" id="SM00672">
    <property type="entry name" value="CAP10"/>
    <property type="match status" value="1"/>
</dbReference>
<accession>A0AA39YS71</accession>
<gene>
    <name evidence="5" type="ORF">B0T16DRAFT_53564</name>
</gene>
<dbReference type="PANTHER" id="PTHR12203">
    <property type="entry name" value="KDEL LYS-ASP-GLU-LEU CONTAINING - RELATED"/>
    <property type="match status" value="1"/>
</dbReference>
<evidence type="ECO:0000313" key="5">
    <source>
        <dbReference type="EMBL" id="KAK0657160.1"/>
    </source>
</evidence>
<name>A0AA39YS71_9PEZI</name>
<dbReference type="InterPro" id="IPR051091">
    <property type="entry name" value="O-Glucosyltr/Glycosyltrsf_90"/>
</dbReference>
<feature type="transmembrane region" description="Helical" evidence="3">
    <location>
        <begin position="303"/>
        <end position="322"/>
    </location>
</feature>
<feature type="transmembrane region" description="Helical" evidence="3">
    <location>
        <begin position="38"/>
        <end position="60"/>
    </location>
</feature>
<evidence type="ECO:0000256" key="3">
    <source>
        <dbReference type="SAM" id="Phobius"/>
    </source>
</evidence>
<keyword evidence="6" id="KW-1185">Reference proteome</keyword>
<evidence type="ECO:0000256" key="2">
    <source>
        <dbReference type="ARBA" id="ARBA00022679"/>
    </source>
</evidence>
<feature type="transmembrane region" description="Helical" evidence="3">
    <location>
        <begin position="274"/>
        <end position="296"/>
    </location>
</feature>
<feature type="transmembrane region" description="Helical" evidence="3">
    <location>
        <begin position="334"/>
        <end position="353"/>
    </location>
</feature>
<dbReference type="Proteomes" id="UP001174936">
    <property type="component" value="Unassembled WGS sequence"/>
</dbReference>
<comment type="similarity">
    <text evidence="1">Belongs to the glycosyltransferase 90 family.</text>
</comment>
<dbReference type="GO" id="GO:0016740">
    <property type="term" value="F:transferase activity"/>
    <property type="evidence" value="ECO:0007669"/>
    <property type="project" value="UniProtKB-KW"/>
</dbReference>